<dbReference type="EMBL" id="LNIX01000052">
    <property type="protein sequence ID" value="OXA37842.1"/>
    <property type="molecule type" value="Genomic_DNA"/>
</dbReference>
<evidence type="ECO:0000313" key="2">
    <source>
        <dbReference type="EMBL" id="OXA37842.1"/>
    </source>
</evidence>
<proteinExistence type="predicted"/>
<dbReference type="AlphaFoldDB" id="A0A226CWY8"/>
<feature type="transmembrane region" description="Helical" evidence="1">
    <location>
        <begin position="223"/>
        <end position="246"/>
    </location>
</feature>
<protein>
    <submittedName>
        <fullName evidence="2">Uncharacterized protein</fullName>
    </submittedName>
</protein>
<evidence type="ECO:0000256" key="1">
    <source>
        <dbReference type="SAM" id="Phobius"/>
    </source>
</evidence>
<organism evidence="2 3">
    <name type="scientific">Folsomia candida</name>
    <name type="common">Springtail</name>
    <dbReference type="NCBI Taxonomy" id="158441"/>
    <lineage>
        <taxon>Eukaryota</taxon>
        <taxon>Metazoa</taxon>
        <taxon>Ecdysozoa</taxon>
        <taxon>Arthropoda</taxon>
        <taxon>Hexapoda</taxon>
        <taxon>Collembola</taxon>
        <taxon>Entomobryomorpha</taxon>
        <taxon>Isotomoidea</taxon>
        <taxon>Isotomidae</taxon>
        <taxon>Proisotominae</taxon>
        <taxon>Folsomia</taxon>
    </lineage>
</organism>
<keyword evidence="1" id="KW-1133">Transmembrane helix</keyword>
<accession>A0A226CWY8</accession>
<keyword evidence="1" id="KW-0812">Transmembrane</keyword>
<comment type="caution">
    <text evidence="2">The sequence shown here is derived from an EMBL/GenBank/DDBJ whole genome shotgun (WGS) entry which is preliminary data.</text>
</comment>
<gene>
    <name evidence="2" type="ORF">Fcan01_27409</name>
</gene>
<name>A0A226CWY8_FOLCA</name>
<reference evidence="2 3" key="1">
    <citation type="submission" date="2015-12" db="EMBL/GenBank/DDBJ databases">
        <title>The genome of Folsomia candida.</title>
        <authorList>
            <person name="Faddeeva A."/>
            <person name="Derks M.F."/>
            <person name="Anvar Y."/>
            <person name="Smit S."/>
            <person name="Van Straalen N."/>
            <person name="Roelofs D."/>
        </authorList>
    </citation>
    <scope>NUCLEOTIDE SEQUENCE [LARGE SCALE GENOMIC DNA]</scope>
    <source>
        <strain evidence="2 3">VU population</strain>
        <tissue evidence="2">Whole body</tissue>
    </source>
</reference>
<feature type="transmembrane region" description="Helical" evidence="1">
    <location>
        <begin position="68"/>
        <end position="88"/>
    </location>
</feature>
<keyword evidence="3" id="KW-1185">Reference proteome</keyword>
<keyword evidence="1" id="KW-0472">Membrane</keyword>
<evidence type="ECO:0000313" key="3">
    <source>
        <dbReference type="Proteomes" id="UP000198287"/>
    </source>
</evidence>
<dbReference type="Proteomes" id="UP000198287">
    <property type="component" value="Unassembled WGS sequence"/>
</dbReference>
<sequence>MSLSRKIPPLFKLHTITFSRAGCKFVSTRPLGCGKVKIPLYISITSDICVNGLYTIAFKDVGSLETNFSNLFVLGLVLLAVSFSPLLLDPGPFTSLLNGARQFRREENVLAPPDNLRAKWELIIKISQWLSFVYNFVGSACLVALTLLAPEMPPVLGSITTFKDHKDVSVVMKYGSTLIQVWFMISVTVTLSFLFMIALFLPLHCVVERLSFLKRLFDHLGNFLFPFASALAAVSILLLGTFPGFANKWSKQRGTKFGKKWPLINNSRGFKVYSTSPGLDE</sequence>
<feature type="transmembrane region" description="Helical" evidence="1">
    <location>
        <begin position="129"/>
        <end position="149"/>
    </location>
</feature>
<feature type="transmembrane region" description="Helical" evidence="1">
    <location>
        <begin position="181"/>
        <end position="203"/>
    </location>
</feature>